<name>A0AAE3P4H0_9BACT</name>
<gene>
    <name evidence="1" type="ORF">OD816_001120</name>
</gene>
<protein>
    <submittedName>
        <fullName evidence="1">Uncharacterized protein</fullName>
    </submittedName>
</protein>
<accession>A0AAE3P4H0</accession>
<dbReference type="AlphaFoldDB" id="A0AAE3P4H0"/>
<evidence type="ECO:0000313" key="1">
    <source>
        <dbReference type="EMBL" id="MDF2953875.1"/>
    </source>
</evidence>
<evidence type="ECO:0000313" key="2">
    <source>
        <dbReference type="Proteomes" id="UP001144110"/>
    </source>
</evidence>
<dbReference type="EMBL" id="JAPHEG010000004">
    <property type="protein sequence ID" value="MDF2953875.1"/>
    <property type="molecule type" value="Genomic_DNA"/>
</dbReference>
<comment type="caution">
    <text evidence="1">The sequence shown here is derived from an EMBL/GenBank/DDBJ whole genome shotgun (WGS) entry which is preliminary data.</text>
</comment>
<proteinExistence type="predicted"/>
<reference evidence="1" key="1">
    <citation type="submission" date="2022-11" db="EMBL/GenBank/DDBJ databases">
        <title>Candidatus Alkanophaga archaea from heated hydrothermal vent sediment oxidize petroleum alkanes.</title>
        <authorList>
            <person name="Zehnle H."/>
            <person name="Laso-Perez R."/>
            <person name="Lipp J."/>
            <person name="Teske A."/>
            <person name="Wegener G."/>
        </authorList>
    </citation>
    <scope>NUCLEOTIDE SEQUENCE</scope>
    <source>
        <strain evidence="1">MCA70</strain>
    </source>
</reference>
<organism evidence="1 2">
    <name type="scientific">Candidatus Thermodesulfobacterium syntrophicum</name>
    <dbReference type="NCBI Taxonomy" id="3060442"/>
    <lineage>
        <taxon>Bacteria</taxon>
        <taxon>Pseudomonadati</taxon>
        <taxon>Thermodesulfobacteriota</taxon>
        <taxon>Thermodesulfobacteria</taxon>
        <taxon>Thermodesulfobacteriales</taxon>
        <taxon>Thermodesulfobacteriaceae</taxon>
        <taxon>Thermodesulfobacterium</taxon>
    </lineage>
</organism>
<dbReference type="Proteomes" id="UP001144110">
    <property type="component" value="Unassembled WGS sequence"/>
</dbReference>
<sequence length="128" mass="15153">MAKILISTITDELVEAGRRFGSEWARLRSKIRSKKGEGREKWFDNMIIKLDSPTADGFHKILRKMVRTFYEYENEYPEAKFKWNISSKVLSLLSDKSKTSWRHAFMTGVFFGYYGYFEKSDERGIKDE</sequence>